<dbReference type="Pfam" id="PF19404">
    <property type="entry name" value="DUF5977"/>
    <property type="match status" value="1"/>
</dbReference>
<dbReference type="HOGENOM" id="CLU_412121_0_0_10"/>
<gene>
    <name evidence="2" type="ORF">FAES_2310</name>
</gene>
<sequence length="685" mass="75170">MDNLATLAFRPLRFSRNPIAYVVDAAPDTLADRAALSYVLRLETPKTFGSGEFTELVTLPGREVPPRQEFGATVYPGAAFDVAVYLDDDLQRTPPMPDQAGFVACAGLITPFLVQTCILQNGTLVPDTKQTLPLEYALKGALSVEQFASWRDDFFTSYLSQTRQFLTWQPARKWVETDQPEFLYHLVNYTPKPTELHLRAEVTYTDGTSEMLTPMQTANVAQYTVYSVPVGFVALGLPEKEAATGKVVLSYVVWLANEANARLSEVRTYWVNREYQPNVLYLLLANSLGGFDTLRCTGASSRRLLVRGTDIQRPLDPNYRPGTAEFVKLNRRGERTLTVATGLRDGAELDYLSELLFAEEVYLVSQEGYVALTLAASGDTALELRGAEEDLAGRVLTFGLGKTEVGYSALPVAPPAAARPTRWVPVNTFCLINEQGIRSGLMGAVQLEQRYVDDFSLVKPRRVKLNVPGTEGYQAPVPSAVCAATPFTNARIEQTGRFARNNCGEGKEGGPATLVLEAGSIGAETAEQLSARVASALAAMDTQAYANQYGSCALNPKDYVVTVPPGYFHFRTNLPDNLSVYYDGTPAAGNAWHLALDPNNPDVWRYPKNNVALPLRSIPHNWLLLLRADFGGVGEVLVYRNGVLISTRTLPLNAGMGYVMLGVGETVADGDRLFIEVLNLRTTWY</sequence>
<keyword evidence="3" id="KW-1185">Reference proteome</keyword>
<dbReference type="EMBL" id="HE796683">
    <property type="protein sequence ID" value="CCH00319.1"/>
    <property type="molecule type" value="Genomic_DNA"/>
</dbReference>
<dbReference type="KEGG" id="fae:FAES_2310"/>
<evidence type="ECO:0000313" key="2">
    <source>
        <dbReference type="EMBL" id="CCH00319.1"/>
    </source>
</evidence>
<name>I0K866_9BACT</name>
<dbReference type="InterPro" id="IPR046020">
    <property type="entry name" value="DUF5977"/>
</dbReference>
<proteinExistence type="predicted"/>
<accession>I0K866</accession>
<dbReference type="eggNOG" id="ENOG502Z8A7">
    <property type="taxonomic scope" value="Bacteria"/>
</dbReference>
<protein>
    <recommendedName>
        <fullName evidence="1">DUF5977 domain-containing protein</fullName>
    </recommendedName>
</protein>
<organism evidence="2 3">
    <name type="scientific">Fibrella aestuarina BUZ 2</name>
    <dbReference type="NCBI Taxonomy" id="1166018"/>
    <lineage>
        <taxon>Bacteria</taxon>
        <taxon>Pseudomonadati</taxon>
        <taxon>Bacteroidota</taxon>
        <taxon>Cytophagia</taxon>
        <taxon>Cytophagales</taxon>
        <taxon>Spirosomataceae</taxon>
        <taxon>Fibrella</taxon>
    </lineage>
</organism>
<feature type="domain" description="DUF5977" evidence="1">
    <location>
        <begin position="493"/>
        <end position="552"/>
    </location>
</feature>
<evidence type="ECO:0000259" key="1">
    <source>
        <dbReference type="Pfam" id="PF19404"/>
    </source>
</evidence>
<dbReference type="RefSeq" id="WP_015331418.1">
    <property type="nucleotide sequence ID" value="NC_020054.1"/>
</dbReference>
<dbReference type="STRING" id="1166018.FAES_2310"/>
<dbReference type="PATRIC" id="fig|1166018.3.peg.4070"/>
<dbReference type="AlphaFoldDB" id="I0K866"/>
<dbReference type="Proteomes" id="UP000011058">
    <property type="component" value="Chromosome"/>
</dbReference>
<dbReference type="OrthoDB" id="1488462at2"/>
<evidence type="ECO:0000313" key="3">
    <source>
        <dbReference type="Proteomes" id="UP000011058"/>
    </source>
</evidence>
<reference evidence="2 3" key="1">
    <citation type="journal article" date="2012" name="J. Bacteriol.">
        <title>Genome Sequence of Fibrella aestuarina BUZ 2T, a Filamentous Marine Bacterium.</title>
        <authorList>
            <person name="Filippini M."/>
            <person name="Qi W."/>
            <person name="Blom J."/>
            <person name="Goesmann A."/>
            <person name="Smits T.H."/>
            <person name="Bagheri H.C."/>
        </authorList>
    </citation>
    <scope>NUCLEOTIDE SEQUENCE [LARGE SCALE GENOMIC DNA]</scope>
    <source>
        <strain evidence="3">BUZ 2T</strain>
    </source>
</reference>